<evidence type="ECO:0000256" key="2">
    <source>
        <dbReference type="ARBA" id="ARBA00022737"/>
    </source>
</evidence>
<accession>A0A8J5IAB5</accession>
<evidence type="ECO:0000256" key="3">
    <source>
        <dbReference type="PROSITE-ProRule" id="PRU01251"/>
    </source>
</evidence>
<dbReference type="InterPro" id="IPR051650">
    <property type="entry name" value="SL_signaling_regulator"/>
</dbReference>
<dbReference type="Proteomes" id="UP000734854">
    <property type="component" value="Unassembled WGS sequence"/>
</dbReference>
<feature type="domain" description="Clp R" evidence="4">
    <location>
        <begin position="8"/>
        <end position="178"/>
    </location>
</feature>
<dbReference type="PANTHER" id="PTHR43572">
    <property type="entry name" value="CHAPERONE PROTEIN CLPD, CHLOROPLASTIC"/>
    <property type="match status" value="1"/>
</dbReference>
<dbReference type="PANTHER" id="PTHR43572:SF3">
    <property type="entry name" value="PROTEIN SMAX1-LIKE 5"/>
    <property type="match status" value="1"/>
</dbReference>
<evidence type="ECO:0000313" key="6">
    <source>
        <dbReference type="Proteomes" id="UP000734854"/>
    </source>
</evidence>
<comment type="similarity">
    <text evidence="1">Belongs to the ClpA/ClpB family.</text>
</comment>
<evidence type="ECO:0000259" key="4">
    <source>
        <dbReference type="PROSITE" id="PS51903"/>
    </source>
</evidence>
<sequence>MRSGVCIVRQALNDEVASVLKHSVNLARRRGHAQVTPLHVAATLISSSSESTDVLRGACLKSQPHHPANHLLQCRALELCFNVALNRLPTTAPPSSGSLLPPPSSLSNSLIAVLKRAQANQRRGCIELQQQQPLLAIKVEMEQLMLSILDDPSVSRVMKEAGFSSSSVKSKLEEEASSLSQSSPFLLDSGKDVTDIGRKMWQCPSLGFPSKASVSEELRSVIEAMLRKQGRNANIVVVGDSVSMTEGLVTELKGRLERNEVPDELRHASFINLQFSANLRLMNKGEVDMKLSDLRSTINSLTADRVGLIIYAGDLSWIVDEEARDGCGFNYDPVEHMVAEMGRIFSEFKSNIDNRLWLLATASYSTYWKCQIRQPCLATLWALQAVVVPSGWLGLDLQVSSCLNSRVLKFDESPSQLLQSKIFSSKENEMLLCCDDCTFNYEKEALIFKSETPCWLQATAESDQKKALPELKRKWTKICRNLQHNHYSPFFNQSLISMNYTGSLSKSNSWWPDSFFANQNKTFIEQHSLSFSAPIQNLYPGFSMVDKKNKTGNSSEESFSSLKISTDHQVKTTLALSNPSFSDSATSKNQTRLLMADPTALQRQLQVEIPWQSKSIPLIMEALHECVSGDKKSMTLLIKGTDFVAKRRLASVIAKSFFGSTDKIIQIKQNVSCCATLLDALRKDRKRVVLIEDFCQMKADFIESFTDAIKFGSFKSNTGEEVSLADAIFILTTSKCSKLKDSSGINKVVMMKLCSSSCYTKRKSESDLESLAKKPRKEDHSFDLNFVVNSNTEEENVPSDLTQEAECISLHLPQEFLKSTVQLTLDAGHSERQEVKLNLLLKLHRAFEEVQTTGNDGTGRLFIDPEIAEELMQASDLFSESFFEKWVTEVLQPSLLTAAKGRNLRLSLDGKERWNVEEFGFMASVLPNRINVD</sequence>
<organism evidence="5 6">
    <name type="scientific">Zingiber officinale</name>
    <name type="common">Ginger</name>
    <name type="synonym">Amomum zingiber</name>
    <dbReference type="NCBI Taxonomy" id="94328"/>
    <lineage>
        <taxon>Eukaryota</taxon>
        <taxon>Viridiplantae</taxon>
        <taxon>Streptophyta</taxon>
        <taxon>Embryophyta</taxon>
        <taxon>Tracheophyta</taxon>
        <taxon>Spermatophyta</taxon>
        <taxon>Magnoliopsida</taxon>
        <taxon>Liliopsida</taxon>
        <taxon>Zingiberales</taxon>
        <taxon>Zingiberaceae</taxon>
        <taxon>Zingiber</taxon>
    </lineage>
</organism>
<evidence type="ECO:0000313" key="5">
    <source>
        <dbReference type="EMBL" id="KAG6531451.1"/>
    </source>
</evidence>
<dbReference type="EMBL" id="JACMSC010000002">
    <property type="protein sequence ID" value="KAG6531451.1"/>
    <property type="molecule type" value="Genomic_DNA"/>
</dbReference>
<dbReference type="PROSITE" id="PS51903">
    <property type="entry name" value="CLP_R"/>
    <property type="match status" value="1"/>
</dbReference>
<dbReference type="Pfam" id="PF23569">
    <property type="entry name" value="NBD_SMAX1"/>
    <property type="match status" value="1"/>
</dbReference>
<proteinExistence type="inferred from homology"/>
<gene>
    <name evidence="5" type="ORF">ZIOFF_005258</name>
</gene>
<dbReference type="InterPro" id="IPR058680">
    <property type="entry name" value="NBD_SMAX1-like"/>
</dbReference>
<evidence type="ECO:0000256" key="1">
    <source>
        <dbReference type="ARBA" id="ARBA00008675"/>
    </source>
</evidence>
<dbReference type="AlphaFoldDB" id="A0A8J5IAB5"/>
<keyword evidence="6" id="KW-1185">Reference proteome</keyword>
<dbReference type="InterPro" id="IPR004176">
    <property type="entry name" value="Clp_R_N"/>
</dbReference>
<dbReference type="OrthoDB" id="1872342at2759"/>
<name>A0A8J5IAB5_ZINOF</name>
<reference evidence="5 6" key="1">
    <citation type="submission" date="2020-08" db="EMBL/GenBank/DDBJ databases">
        <title>Plant Genome Project.</title>
        <authorList>
            <person name="Zhang R.-G."/>
        </authorList>
    </citation>
    <scope>NUCLEOTIDE SEQUENCE [LARGE SCALE GENOMIC DNA]</scope>
    <source>
        <tissue evidence="5">Rhizome</tissue>
    </source>
</reference>
<keyword evidence="2 3" id="KW-0677">Repeat</keyword>
<comment type="caution">
    <text evidence="5">The sequence shown here is derived from an EMBL/GenBank/DDBJ whole genome shotgun (WGS) entry which is preliminary data.</text>
</comment>
<protein>
    <recommendedName>
        <fullName evidence="4">Clp R domain-containing protein</fullName>
    </recommendedName>
</protein>